<evidence type="ECO:0000256" key="4">
    <source>
        <dbReference type="ARBA" id="ARBA00023319"/>
    </source>
</evidence>
<dbReference type="GeneID" id="113205315"/>
<accession>A0A9C6XA72</accession>
<keyword evidence="7" id="KW-1185">Reference proteome</keyword>
<dbReference type="RefSeq" id="XP_052131964.1">
    <property type="nucleotide sequence ID" value="XM_052276004.1"/>
</dbReference>
<proteinExistence type="predicted"/>
<dbReference type="SMART" id="SM00409">
    <property type="entry name" value="IG"/>
    <property type="match status" value="1"/>
</dbReference>
<name>A0A9C6XA72_FRAOC</name>
<evidence type="ECO:0000313" key="7">
    <source>
        <dbReference type="Proteomes" id="UP000504606"/>
    </source>
</evidence>
<evidence type="ECO:0000313" key="8">
    <source>
        <dbReference type="RefSeq" id="XP_052131964.1"/>
    </source>
</evidence>
<dbReference type="GO" id="GO:0005886">
    <property type="term" value="C:plasma membrane"/>
    <property type="evidence" value="ECO:0007669"/>
    <property type="project" value="TreeGrafter"/>
</dbReference>
<dbReference type="InterPro" id="IPR011992">
    <property type="entry name" value="EF-hand-dom_pair"/>
</dbReference>
<keyword evidence="1" id="KW-0732">Signal</keyword>
<gene>
    <name evidence="8" type="primary">LOC113205315</name>
</gene>
<dbReference type="Proteomes" id="UP000504606">
    <property type="component" value="Unplaced"/>
</dbReference>
<dbReference type="GO" id="GO:0008046">
    <property type="term" value="F:axon guidance receptor activity"/>
    <property type="evidence" value="ECO:0007669"/>
    <property type="project" value="TreeGrafter"/>
</dbReference>
<evidence type="ECO:0000259" key="6">
    <source>
        <dbReference type="PROSITE" id="PS50835"/>
    </source>
</evidence>
<sequence length="727" mass="81843">FTLATRRLLQRSPHPRLFQVAARATSALSGWELNEQGAPVAAALKQRAPPTTTTTTTPKPHDEDDEDDEDDEEDEEEEEQHYEDEESEDADDEDEDDEDEDEDEAYQEDMQALKPSDVDRQLLLFKSELECPDPDYDKMKDKMLRGYEKRMKGGFSKGKNVLLSLLFIHLDKNMDGRLDHAELDKAHTELHADWPEHCTPSLLIIHDDGNGDDLLDNDEFVRSFNRTKLVFCTRGSAARIIVLFRHFPCPACPALPLSLTRCVSILSPSAMPTVSVEPRVQTRQPGEDAVVFCHVTGEPFPQVQWLKGEEPLRATDPRKYVTIGNGTELRIRHVDYTDTGVYFCQGKSAAGTTRDMTTLIVLREETQGQALKLQTMQHRFFVFHARGISIHDPRSCHLQYYIRPGTVIPNTEAIPTDKYPVGLHFIPHTGQVWVVNWRSDQDRGTKTIQVVRDALEKRRHRTVHLEPVRGEFDLVQALFLPPVGRDLMRGLRRGYVSHAHRQALSKVDLDELRYSNAVDLSRYSCVPVDVKFSALYGFVFVRCANPATGLSSKVLLLDYMTDTVLSQYNNLAGRIHVTPDSRKLVVLREGKHGVDLVVMRITSVGLSFHFDIRSTLNISDVAFYPSTSAHGYDLYATTVDKDDVLFLDLFTGQVEMITGVGKPLLASKARFGAASRPIVSPRTFDRYLVTPGYDAVFVVNGHARAVNCEVGGVDDPRLAVWAASMPV</sequence>
<reference evidence="8" key="1">
    <citation type="submission" date="2025-08" db="UniProtKB">
        <authorList>
            <consortium name="RefSeq"/>
        </authorList>
    </citation>
    <scope>IDENTIFICATION</scope>
    <source>
        <tissue evidence="8">Whole organism</tissue>
    </source>
</reference>
<dbReference type="InterPro" id="IPR018247">
    <property type="entry name" value="EF_Hand_1_Ca_BS"/>
</dbReference>
<evidence type="ECO:0000256" key="1">
    <source>
        <dbReference type="ARBA" id="ARBA00022729"/>
    </source>
</evidence>
<dbReference type="PANTHER" id="PTHR45080:SF8">
    <property type="entry name" value="IG-LIKE DOMAIN-CONTAINING PROTEIN"/>
    <property type="match status" value="1"/>
</dbReference>
<dbReference type="InterPro" id="IPR050958">
    <property type="entry name" value="Cell_Adh-Cytoskel_Orgn"/>
</dbReference>
<dbReference type="PROSITE" id="PS50835">
    <property type="entry name" value="IG_LIKE"/>
    <property type="match status" value="1"/>
</dbReference>
<dbReference type="SUPFAM" id="SSF75011">
    <property type="entry name" value="3-carboxy-cis,cis-mucoante lactonizing enzyme"/>
    <property type="match status" value="1"/>
</dbReference>
<dbReference type="SUPFAM" id="SSF48726">
    <property type="entry name" value="Immunoglobulin"/>
    <property type="match status" value="1"/>
</dbReference>
<dbReference type="GO" id="GO:0030424">
    <property type="term" value="C:axon"/>
    <property type="evidence" value="ECO:0007669"/>
    <property type="project" value="TreeGrafter"/>
</dbReference>
<keyword evidence="3" id="KW-1015">Disulfide bond</keyword>
<feature type="region of interest" description="Disordered" evidence="5">
    <location>
        <begin position="39"/>
        <end position="118"/>
    </location>
</feature>
<organism evidence="7 8">
    <name type="scientific">Frankliniella occidentalis</name>
    <name type="common">Western flower thrips</name>
    <name type="synonym">Euthrips occidentalis</name>
    <dbReference type="NCBI Taxonomy" id="133901"/>
    <lineage>
        <taxon>Eukaryota</taxon>
        <taxon>Metazoa</taxon>
        <taxon>Ecdysozoa</taxon>
        <taxon>Arthropoda</taxon>
        <taxon>Hexapoda</taxon>
        <taxon>Insecta</taxon>
        <taxon>Pterygota</taxon>
        <taxon>Neoptera</taxon>
        <taxon>Paraneoptera</taxon>
        <taxon>Thysanoptera</taxon>
        <taxon>Terebrantia</taxon>
        <taxon>Thripoidea</taxon>
        <taxon>Thripidae</taxon>
        <taxon>Frankliniella</taxon>
    </lineage>
</organism>
<dbReference type="PANTHER" id="PTHR45080">
    <property type="entry name" value="CONTACTIN 5"/>
    <property type="match status" value="1"/>
</dbReference>
<dbReference type="GO" id="GO:0007156">
    <property type="term" value="P:homophilic cell adhesion via plasma membrane adhesion molecules"/>
    <property type="evidence" value="ECO:0007669"/>
    <property type="project" value="TreeGrafter"/>
</dbReference>
<dbReference type="InterPro" id="IPR015943">
    <property type="entry name" value="WD40/YVTN_repeat-like_dom_sf"/>
</dbReference>
<protein>
    <submittedName>
        <fullName evidence="8">Follistatin-related protein 5-like</fullName>
    </submittedName>
</protein>
<dbReference type="InterPro" id="IPR013098">
    <property type="entry name" value="Ig_I-set"/>
</dbReference>
<dbReference type="KEGG" id="foc:113205315"/>
<dbReference type="InterPro" id="IPR003598">
    <property type="entry name" value="Ig_sub2"/>
</dbReference>
<dbReference type="SUPFAM" id="SSF47473">
    <property type="entry name" value="EF-hand"/>
    <property type="match status" value="1"/>
</dbReference>
<dbReference type="Pfam" id="PF07679">
    <property type="entry name" value="I-set"/>
    <property type="match status" value="1"/>
</dbReference>
<dbReference type="InterPro" id="IPR007110">
    <property type="entry name" value="Ig-like_dom"/>
</dbReference>
<dbReference type="Gene3D" id="2.60.40.10">
    <property type="entry name" value="Immunoglobulins"/>
    <property type="match status" value="1"/>
</dbReference>
<feature type="compositionally biased region" description="Low complexity" evidence="5">
    <location>
        <begin position="49"/>
        <end position="58"/>
    </location>
</feature>
<dbReference type="GO" id="GO:0043025">
    <property type="term" value="C:neuronal cell body"/>
    <property type="evidence" value="ECO:0007669"/>
    <property type="project" value="TreeGrafter"/>
</dbReference>
<dbReference type="Gene3D" id="2.130.10.10">
    <property type="entry name" value="YVTN repeat-like/Quinoprotein amine dehydrogenase"/>
    <property type="match status" value="1"/>
</dbReference>
<feature type="compositionally biased region" description="Acidic residues" evidence="5">
    <location>
        <begin position="63"/>
        <end position="107"/>
    </location>
</feature>
<dbReference type="SMART" id="SM00408">
    <property type="entry name" value="IGc2"/>
    <property type="match status" value="1"/>
</dbReference>
<dbReference type="OrthoDB" id="6085115at2759"/>
<evidence type="ECO:0000256" key="3">
    <source>
        <dbReference type="ARBA" id="ARBA00023157"/>
    </source>
</evidence>
<dbReference type="InterPro" id="IPR013783">
    <property type="entry name" value="Ig-like_fold"/>
</dbReference>
<evidence type="ECO:0000256" key="5">
    <source>
        <dbReference type="SAM" id="MobiDB-lite"/>
    </source>
</evidence>
<keyword evidence="4" id="KW-0393">Immunoglobulin domain</keyword>
<dbReference type="PROSITE" id="PS00018">
    <property type="entry name" value="EF_HAND_1"/>
    <property type="match status" value="2"/>
</dbReference>
<dbReference type="GO" id="GO:0050808">
    <property type="term" value="P:synapse organization"/>
    <property type="evidence" value="ECO:0007669"/>
    <property type="project" value="TreeGrafter"/>
</dbReference>
<dbReference type="AlphaFoldDB" id="A0A9C6XA72"/>
<keyword evidence="2" id="KW-0106">Calcium</keyword>
<feature type="domain" description="Ig-like" evidence="6">
    <location>
        <begin position="272"/>
        <end position="357"/>
    </location>
</feature>
<dbReference type="InterPro" id="IPR036179">
    <property type="entry name" value="Ig-like_dom_sf"/>
</dbReference>
<dbReference type="InterPro" id="IPR003599">
    <property type="entry name" value="Ig_sub"/>
</dbReference>
<evidence type="ECO:0000256" key="2">
    <source>
        <dbReference type="ARBA" id="ARBA00022837"/>
    </source>
</evidence>
<feature type="non-terminal residue" evidence="8">
    <location>
        <position position="1"/>
    </location>
</feature>